<keyword evidence="2" id="KW-1185">Reference proteome</keyword>
<evidence type="ECO:0000313" key="1">
    <source>
        <dbReference type="EMBL" id="EIE81492.1"/>
    </source>
</evidence>
<gene>
    <name evidence="1" type="ORF">RO3G_06197</name>
</gene>
<reference evidence="1 2" key="1">
    <citation type="journal article" date="2009" name="PLoS Genet.">
        <title>Genomic analysis of the basal lineage fungus Rhizopus oryzae reveals a whole-genome duplication.</title>
        <authorList>
            <person name="Ma L.-J."/>
            <person name="Ibrahim A.S."/>
            <person name="Skory C."/>
            <person name="Grabherr M.G."/>
            <person name="Burger G."/>
            <person name="Butler M."/>
            <person name="Elias M."/>
            <person name="Idnurm A."/>
            <person name="Lang B.F."/>
            <person name="Sone T."/>
            <person name="Abe A."/>
            <person name="Calvo S.E."/>
            <person name="Corrochano L.M."/>
            <person name="Engels R."/>
            <person name="Fu J."/>
            <person name="Hansberg W."/>
            <person name="Kim J.-M."/>
            <person name="Kodira C.D."/>
            <person name="Koehrsen M.J."/>
            <person name="Liu B."/>
            <person name="Miranda-Saavedra D."/>
            <person name="O'Leary S."/>
            <person name="Ortiz-Castellanos L."/>
            <person name="Poulter R."/>
            <person name="Rodriguez-Romero J."/>
            <person name="Ruiz-Herrera J."/>
            <person name="Shen Y.-Q."/>
            <person name="Zeng Q."/>
            <person name="Galagan J."/>
            <person name="Birren B.W."/>
            <person name="Cuomo C.A."/>
            <person name="Wickes B.L."/>
        </authorList>
    </citation>
    <scope>NUCLEOTIDE SEQUENCE [LARGE SCALE GENOMIC DNA]</scope>
    <source>
        <strain evidence="2">RA 99-880 / ATCC MYA-4621 / FGSC 9543 / NRRL 43880</strain>
    </source>
</reference>
<name>I1BZ62_RHIO9</name>
<dbReference type="EMBL" id="CH476735">
    <property type="protein sequence ID" value="EIE81492.1"/>
    <property type="molecule type" value="Genomic_DNA"/>
</dbReference>
<protein>
    <submittedName>
        <fullName evidence="1">Uncharacterized protein</fullName>
    </submittedName>
</protein>
<dbReference type="Proteomes" id="UP000009138">
    <property type="component" value="Unassembled WGS sequence"/>
</dbReference>
<sequence length="106" mass="12468">MKLHSHTEDEPHFHHERLAHSADRMYKELVSNPKLIDIISYALLNAEAGIYLLYISEWFNGTRSNLVPIPSTIDNDHHPIIIEFQRVVNSHFMIRAFNFCFYATEK</sequence>
<dbReference type="GeneID" id="93613168"/>
<proteinExistence type="predicted"/>
<organism evidence="1 2">
    <name type="scientific">Rhizopus delemar (strain RA 99-880 / ATCC MYA-4621 / FGSC 9543 / NRRL 43880)</name>
    <name type="common">Mucormycosis agent</name>
    <name type="synonym">Rhizopus arrhizus var. delemar</name>
    <dbReference type="NCBI Taxonomy" id="246409"/>
    <lineage>
        <taxon>Eukaryota</taxon>
        <taxon>Fungi</taxon>
        <taxon>Fungi incertae sedis</taxon>
        <taxon>Mucoromycota</taxon>
        <taxon>Mucoromycotina</taxon>
        <taxon>Mucoromycetes</taxon>
        <taxon>Mucorales</taxon>
        <taxon>Mucorineae</taxon>
        <taxon>Rhizopodaceae</taxon>
        <taxon>Rhizopus</taxon>
    </lineage>
</organism>
<dbReference type="VEuPathDB" id="FungiDB:RO3G_06197"/>
<dbReference type="RefSeq" id="XP_067516888.1">
    <property type="nucleotide sequence ID" value="XM_067660787.1"/>
</dbReference>
<evidence type="ECO:0000313" key="2">
    <source>
        <dbReference type="Proteomes" id="UP000009138"/>
    </source>
</evidence>
<dbReference type="AlphaFoldDB" id="I1BZ62"/>
<dbReference type="InParanoid" id="I1BZ62"/>
<accession>I1BZ62</accession>